<feature type="region of interest" description="Disordered" evidence="1">
    <location>
        <begin position="167"/>
        <end position="194"/>
    </location>
</feature>
<feature type="compositionally biased region" description="Polar residues" evidence="1">
    <location>
        <begin position="169"/>
        <end position="179"/>
    </location>
</feature>
<dbReference type="Proteomes" id="UP001374535">
    <property type="component" value="Chromosome 7"/>
</dbReference>
<dbReference type="InterPro" id="IPR015424">
    <property type="entry name" value="PyrdxlP-dep_Trfase"/>
</dbReference>
<dbReference type="EMBL" id="CP144694">
    <property type="protein sequence ID" value="WVZ03491.1"/>
    <property type="molecule type" value="Genomic_DNA"/>
</dbReference>
<dbReference type="Gene3D" id="3.40.640.10">
    <property type="entry name" value="Type I PLP-dependent aspartate aminotransferase-like (Major domain)"/>
    <property type="match status" value="1"/>
</dbReference>
<protein>
    <recommendedName>
        <fullName evidence="4">Molybdenum cofactor sulfurase</fullName>
    </recommendedName>
</protein>
<reference evidence="2 3" key="1">
    <citation type="journal article" date="2023" name="Life. Sci Alliance">
        <title>Evolutionary insights into 3D genome organization and epigenetic landscape of Vigna mungo.</title>
        <authorList>
            <person name="Junaid A."/>
            <person name="Singh B."/>
            <person name="Bhatia S."/>
        </authorList>
    </citation>
    <scope>NUCLEOTIDE SEQUENCE [LARGE SCALE GENOMIC DNA]</scope>
    <source>
        <strain evidence="2">Urdbean</strain>
    </source>
</reference>
<keyword evidence="3" id="KW-1185">Reference proteome</keyword>
<name>A0AAQ3N6I3_VIGMU</name>
<organism evidence="2 3">
    <name type="scientific">Vigna mungo</name>
    <name type="common">Black gram</name>
    <name type="synonym">Phaseolus mungo</name>
    <dbReference type="NCBI Taxonomy" id="3915"/>
    <lineage>
        <taxon>Eukaryota</taxon>
        <taxon>Viridiplantae</taxon>
        <taxon>Streptophyta</taxon>
        <taxon>Embryophyta</taxon>
        <taxon>Tracheophyta</taxon>
        <taxon>Spermatophyta</taxon>
        <taxon>Magnoliopsida</taxon>
        <taxon>eudicotyledons</taxon>
        <taxon>Gunneridae</taxon>
        <taxon>Pentapetalae</taxon>
        <taxon>rosids</taxon>
        <taxon>fabids</taxon>
        <taxon>Fabales</taxon>
        <taxon>Fabaceae</taxon>
        <taxon>Papilionoideae</taxon>
        <taxon>50 kb inversion clade</taxon>
        <taxon>NPAAA clade</taxon>
        <taxon>indigoferoid/millettioid clade</taxon>
        <taxon>Phaseoleae</taxon>
        <taxon>Vigna</taxon>
    </lineage>
</organism>
<dbReference type="PANTHER" id="PTHR14237:SF80">
    <property type="entry name" value="MOLYBDENUM COFACTOR SULFURASE"/>
    <property type="match status" value="1"/>
</dbReference>
<dbReference type="AlphaFoldDB" id="A0AAQ3N6I3"/>
<dbReference type="PANTHER" id="PTHR14237">
    <property type="entry name" value="MOLYBDOPTERIN COFACTOR SULFURASE MOSC"/>
    <property type="match status" value="1"/>
</dbReference>
<evidence type="ECO:0000313" key="2">
    <source>
        <dbReference type="EMBL" id="WVZ03491.1"/>
    </source>
</evidence>
<dbReference type="InterPro" id="IPR015421">
    <property type="entry name" value="PyrdxlP-dep_Trfase_major"/>
</dbReference>
<evidence type="ECO:0000256" key="1">
    <source>
        <dbReference type="SAM" id="MobiDB-lite"/>
    </source>
</evidence>
<proteinExistence type="predicted"/>
<evidence type="ECO:0000313" key="3">
    <source>
        <dbReference type="Proteomes" id="UP001374535"/>
    </source>
</evidence>
<accession>A0AAQ3N6I3</accession>
<gene>
    <name evidence="2" type="ORF">V8G54_024297</name>
</gene>
<evidence type="ECO:0008006" key="4">
    <source>
        <dbReference type="Google" id="ProtNLM"/>
    </source>
</evidence>
<sequence length="260" mass="28710">MASHMGDGAKEEFLRDFGEHYGYPNGPKSIDQIRANEFKRLQFQDLVYLDHAGATLYSDLQMESVFSDLTNNVYGNPHSQSDSSSATLDIVKNARLQWTMLGHPNRCVQLVVVHQEVLDYCNASPKEYTCIFTSGATAALKLYRYALGHGAQAIAVDIDEDIHPGMTGETLSSKMSPHQVQRRNVAESPEGEPTGNSLGHGYVAGLKMTYYICFFNAGDVYNLFAFPSECNFSGLRFGLDLVNIIKEDSSKILGISSVCK</sequence>
<dbReference type="SUPFAM" id="SSF53383">
    <property type="entry name" value="PLP-dependent transferases"/>
    <property type="match status" value="1"/>
</dbReference>